<sequence length="69" mass="7905">MSTFLSQDVVLFDVYIPRLVVLGLLAFIFVSLVLRFTARRGWLAKLWHPRLVVWVSGCGVLALLSLMYH</sequence>
<reference evidence="1" key="1">
    <citation type="submission" date="2021-03" db="EMBL/GenBank/DDBJ databases">
        <title>Plesiomonas shigelloides zfcc0051, isolated from zebrafish feces.</title>
        <authorList>
            <person name="Vanderhoek Z."/>
            <person name="Gaulke C."/>
        </authorList>
    </citation>
    <scope>NUCLEOTIDE SEQUENCE</scope>
    <source>
        <strain evidence="1">Zfcc0051</strain>
    </source>
</reference>
<proteinExistence type="predicted"/>
<dbReference type="GeneID" id="69704272"/>
<dbReference type="AlphaFoldDB" id="A0A1A9AZ83"/>
<dbReference type="EMBL" id="JAFNAA010000010">
    <property type="protein sequence ID" value="MBO1108633.1"/>
    <property type="molecule type" value="Genomic_DNA"/>
</dbReference>
<name>A0A1A9AZ83_PLESH</name>
<dbReference type="RefSeq" id="WP_010864545.1">
    <property type="nucleotide sequence ID" value="NZ_CP027852.1"/>
</dbReference>
<evidence type="ECO:0000313" key="2">
    <source>
        <dbReference type="Proteomes" id="UP000664658"/>
    </source>
</evidence>
<gene>
    <name evidence="1" type="ORF">J2R62_10400</name>
</gene>
<evidence type="ECO:0000313" key="1">
    <source>
        <dbReference type="EMBL" id="MBO1108633.1"/>
    </source>
</evidence>
<comment type="caution">
    <text evidence="1">The sequence shown here is derived from an EMBL/GenBank/DDBJ whole genome shotgun (WGS) entry which is preliminary data.</text>
</comment>
<protein>
    <submittedName>
        <fullName evidence="1">DUF1656 domain-containing protein</fullName>
    </submittedName>
</protein>
<dbReference type="Proteomes" id="UP000664658">
    <property type="component" value="Unassembled WGS sequence"/>
</dbReference>
<organism evidence="1 2">
    <name type="scientific">Plesiomonas shigelloides</name>
    <name type="common">Aeromonas shigelloides</name>
    <dbReference type="NCBI Taxonomy" id="703"/>
    <lineage>
        <taxon>Bacteria</taxon>
        <taxon>Pseudomonadati</taxon>
        <taxon>Pseudomonadota</taxon>
        <taxon>Gammaproteobacteria</taxon>
        <taxon>Enterobacterales</taxon>
        <taxon>Enterobacteriaceae</taxon>
        <taxon>Plesiomonas</taxon>
    </lineage>
</organism>
<accession>A0A1A9AZ83</accession>
<dbReference type="KEGG" id="pshi:SAMEA2665130_2503"/>